<evidence type="ECO:0000313" key="2">
    <source>
        <dbReference type="Proteomes" id="UP000789525"/>
    </source>
</evidence>
<name>A0ACA9NRW2_9GLOM</name>
<evidence type="ECO:0000313" key="1">
    <source>
        <dbReference type="EMBL" id="CAG8671797.1"/>
    </source>
</evidence>
<dbReference type="EMBL" id="CAJVPT010024738">
    <property type="protein sequence ID" value="CAG8671797.1"/>
    <property type="molecule type" value="Genomic_DNA"/>
</dbReference>
<proteinExistence type="predicted"/>
<comment type="caution">
    <text evidence="1">The sequence shown here is derived from an EMBL/GenBank/DDBJ whole genome shotgun (WGS) entry which is preliminary data.</text>
</comment>
<reference evidence="1" key="1">
    <citation type="submission" date="2021-06" db="EMBL/GenBank/DDBJ databases">
        <authorList>
            <person name="Kallberg Y."/>
            <person name="Tangrot J."/>
            <person name="Rosling A."/>
        </authorList>
    </citation>
    <scope>NUCLEOTIDE SEQUENCE</scope>
    <source>
        <strain evidence="1">CL356</strain>
    </source>
</reference>
<dbReference type="Proteomes" id="UP000789525">
    <property type="component" value="Unassembled WGS sequence"/>
</dbReference>
<sequence length="460" mass="52415">MARNDSVETELMSKWWSRTRVKWTRASQLDSPSFAYYDVGKGINAQTPSLDPTHSYSGDSAQNEWNYWEKGKKPPPRSTLGHPALSSIPRTHLYYSPKKADLPVGRYTESQGSRWKRAVSSRLKRIAACFLATTPRSPATQAQRQTTRHTKAGCLCETTGHSRFGTTHPFGRGETALQQFQATSTPNYQLFLKFWTLIKIQQQPQQPPEEALTFRILNRNFDKQDLQNLIVGAKQDYQQEIANIRAELVSKREMLVAQVAELDNQIRMRIAEAKETYRLVEEEMKRKIRALEEENLKDRNVMALRKLPIEIMGTIFAECVKILDMSPRVLALVCKFWYNVAIKTPTLWNRLMITNDPEVYWLTHRAKGRRPADLNAPVFGSAARPMGSGTRSLSATQICTDINELTSALKRAGNAKLDVTIAFGDNMISPTLGQKYMYEHLFTEDVSKRIARLEVVNELG</sequence>
<protein>
    <submittedName>
        <fullName evidence="1">3095_t:CDS:1</fullName>
    </submittedName>
</protein>
<gene>
    <name evidence="1" type="ORF">ACOLOM_LOCUS8979</name>
</gene>
<keyword evidence="2" id="KW-1185">Reference proteome</keyword>
<organism evidence="1 2">
    <name type="scientific">Acaulospora colombiana</name>
    <dbReference type="NCBI Taxonomy" id="27376"/>
    <lineage>
        <taxon>Eukaryota</taxon>
        <taxon>Fungi</taxon>
        <taxon>Fungi incertae sedis</taxon>
        <taxon>Mucoromycota</taxon>
        <taxon>Glomeromycotina</taxon>
        <taxon>Glomeromycetes</taxon>
        <taxon>Diversisporales</taxon>
        <taxon>Acaulosporaceae</taxon>
        <taxon>Acaulospora</taxon>
    </lineage>
</organism>
<accession>A0ACA9NRW2</accession>